<accession>A0AAV8S6V3</accession>
<comment type="caution">
    <text evidence="1">The sequence shown here is derived from an EMBL/GenBank/DDBJ whole genome shotgun (WGS) entry which is preliminary data.</text>
</comment>
<dbReference type="AlphaFoldDB" id="A0AAV8S6V3"/>
<protein>
    <submittedName>
        <fullName evidence="1">Uncharacterized protein</fullName>
    </submittedName>
</protein>
<evidence type="ECO:0000313" key="3">
    <source>
        <dbReference type="Proteomes" id="UP001159364"/>
    </source>
</evidence>
<reference evidence="1 3" key="1">
    <citation type="submission" date="2021-09" db="EMBL/GenBank/DDBJ databases">
        <title>Genomic insights and catalytic innovation underlie evolution of tropane alkaloids biosynthesis.</title>
        <authorList>
            <person name="Wang Y.-J."/>
            <person name="Tian T."/>
            <person name="Huang J.-P."/>
            <person name="Huang S.-X."/>
        </authorList>
    </citation>
    <scope>NUCLEOTIDE SEQUENCE [LARGE SCALE GENOMIC DNA]</scope>
    <source>
        <strain evidence="1">KIB-2018</strain>
        <tissue evidence="1">Leaf</tissue>
    </source>
</reference>
<organism evidence="1 3">
    <name type="scientific">Erythroxylum novogranatense</name>
    <dbReference type="NCBI Taxonomy" id="1862640"/>
    <lineage>
        <taxon>Eukaryota</taxon>
        <taxon>Viridiplantae</taxon>
        <taxon>Streptophyta</taxon>
        <taxon>Embryophyta</taxon>
        <taxon>Tracheophyta</taxon>
        <taxon>Spermatophyta</taxon>
        <taxon>Magnoliopsida</taxon>
        <taxon>eudicotyledons</taxon>
        <taxon>Gunneridae</taxon>
        <taxon>Pentapetalae</taxon>
        <taxon>rosids</taxon>
        <taxon>fabids</taxon>
        <taxon>Malpighiales</taxon>
        <taxon>Erythroxylaceae</taxon>
        <taxon>Erythroxylum</taxon>
    </lineage>
</organism>
<dbReference type="PANTHER" id="PTHR47076:SF9">
    <property type="entry name" value="NHL DOMAIN PROTEIN"/>
    <property type="match status" value="1"/>
</dbReference>
<proteinExistence type="predicted"/>
<name>A0AAV8S6V3_9ROSI</name>
<dbReference type="EMBL" id="JAIWQS010000054">
    <property type="protein sequence ID" value="KAJ8747921.1"/>
    <property type="molecule type" value="Genomic_DNA"/>
</dbReference>
<evidence type="ECO:0000313" key="2">
    <source>
        <dbReference type="EMBL" id="KAJ8771847.1"/>
    </source>
</evidence>
<dbReference type="EMBL" id="JAIWQS010000002">
    <property type="protein sequence ID" value="KAJ8771847.1"/>
    <property type="molecule type" value="Genomic_DNA"/>
</dbReference>
<sequence>MGIEDLETARREQDSISEEATSHSLLTNTRCCFCFPCFTSRRASFSSSAVGLAWWERVRSSSSSSSVSPSSKLHLDDRRWWSRGITALKKIREWSEIVAGPKWKTFLRRFNRNRGVASNRHGQFQYDPLSYALNFDEGHGQNGVVDDEDDFGGFRDFSSRYASVSGSGRPLAMDARNNNKEIAVNA</sequence>
<gene>
    <name evidence="1" type="ORF">K2173_008216</name>
    <name evidence="2" type="ORF">K2173_027024</name>
</gene>
<evidence type="ECO:0000313" key="1">
    <source>
        <dbReference type="EMBL" id="KAJ8747921.1"/>
    </source>
</evidence>
<keyword evidence="3" id="KW-1185">Reference proteome</keyword>
<dbReference type="PANTHER" id="PTHR47076">
    <property type="entry name" value="NHL DOMAIN PROTEIN"/>
    <property type="match status" value="1"/>
</dbReference>
<dbReference type="Proteomes" id="UP001159364">
    <property type="component" value="Linkage Group LG02"/>
</dbReference>